<dbReference type="Proteomes" id="UP001140094">
    <property type="component" value="Unassembled WGS sequence"/>
</dbReference>
<dbReference type="EMBL" id="JANBUO010000161">
    <property type="protein sequence ID" value="KAJ2806767.1"/>
    <property type="molecule type" value="Genomic_DNA"/>
</dbReference>
<evidence type="ECO:0000313" key="2">
    <source>
        <dbReference type="Proteomes" id="UP001140094"/>
    </source>
</evidence>
<gene>
    <name evidence="1" type="ORF">H4R20_001558</name>
</gene>
<keyword evidence="2" id="KW-1185">Reference proteome</keyword>
<name>A0A9W8HYZ3_9FUNG</name>
<organism evidence="1 2">
    <name type="scientific">Coemansia guatemalensis</name>
    <dbReference type="NCBI Taxonomy" id="2761395"/>
    <lineage>
        <taxon>Eukaryota</taxon>
        <taxon>Fungi</taxon>
        <taxon>Fungi incertae sedis</taxon>
        <taxon>Zoopagomycota</taxon>
        <taxon>Kickxellomycotina</taxon>
        <taxon>Kickxellomycetes</taxon>
        <taxon>Kickxellales</taxon>
        <taxon>Kickxellaceae</taxon>
        <taxon>Coemansia</taxon>
    </lineage>
</organism>
<evidence type="ECO:0000313" key="1">
    <source>
        <dbReference type="EMBL" id="KAJ2806767.1"/>
    </source>
</evidence>
<sequence>MLLRFERSPIGLASLIQMPGINNALYIQPLVFDMEIDPMAAIAEQFKLDINIVIRVNELQQSGDSGTLLLTNLGQLMVGFREQLLECVTAQFVDEHNAHCLCDGYLRLELQLAPLQKQRKIRKACKLHNFFW</sequence>
<reference evidence="1" key="1">
    <citation type="submission" date="2022-07" db="EMBL/GenBank/DDBJ databases">
        <title>Phylogenomic reconstructions and comparative analyses of Kickxellomycotina fungi.</title>
        <authorList>
            <person name="Reynolds N.K."/>
            <person name="Stajich J.E."/>
            <person name="Barry K."/>
            <person name="Grigoriev I.V."/>
            <person name="Crous P."/>
            <person name="Smith M.E."/>
        </authorList>
    </citation>
    <scope>NUCLEOTIDE SEQUENCE</scope>
    <source>
        <strain evidence="1">NRRL 1565</strain>
    </source>
</reference>
<dbReference type="OrthoDB" id="196547at2759"/>
<protein>
    <submittedName>
        <fullName evidence="1">Uncharacterized protein</fullName>
    </submittedName>
</protein>
<comment type="caution">
    <text evidence="1">The sequence shown here is derived from an EMBL/GenBank/DDBJ whole genome shotgun (WGS) entry which is preliminary data.</text>
</comment>
<accession>A0A9W8HYZ3</accession>
<dbReference type="AlphaFoldDB" id="A0A9W8HYZ3"/>
<proteinExistence type="predicted"/>